<accession>A0AAN8WHU0</accession>
<feature type="repeat" description="PPR" evidence="3">
    <location>
        <begin position="167"/>
        <end position="201"/>
    </location>
</feature>
<sequence>MEITTISQAMQLHAQILKSNANPKPNNIETKDRDLTKLFAFTALSGNLTYAHSILNSLSTPNSYFYNTMIRAYANSSNPLPSLSLFLKMHSQNDMHCPKPDKFTYPFVLKSCAKLNKTHEGKQLHSLILKLGLASNQYIQHGLVHMYSCFGDLGCACNVFGKMSEKDVVSWTSMIDGFVNNDKPIEALRLFEEMLSNGIEPNDATFVSVLRASADTGALSVGQSVHSMVEEREIGLKANVSTALIDMYVKCGCIDSAKDVFHKIENKDVFTWTAIISGLASHGHCKDAIKFFHQMELQNVKPDERTVTAILSACRNAGWVHEGLSYFWRMKSKYGIRPTIHHYGCIVDLYGRAGHLDEAEAFINKMTIKPDVVLWRSLIWACKIHGDTDRAERLMKQVGLLDIEASDCGSYVLLGNVYAVAGKWDDKAKVRELMIKRGLSKPPGSSKIEIDGVIHDFTSGDSSHIDAEKIYEKLDEIEEQLRGLHYDPKVSEVLLEIDDDEKAFQLHHHSEKLAVAFGLIKTSSGTNIRIVKNLRSCEDCHSVMKLISRIYQRDIVMRDRIRFHHFRNGKCSCGDKW</sequence>
<dbReference type="GO" id="GO:0003729">
    <property type="term" value="F:mRNA binding"/>
    <property type="evidence" value="ECO:0007669"/>
    <property type="project" value="UniProtKB-ARBA"/>
</dbReference>
<comment type="caution">
    <text evidence="5">The sequence shown here is derived from an EMBL/GenBank/DDBJ whole genome shotgun (WGS) entry which is preliminary data.</text>
</comment>
<evidence type="ECO:0000259" key="4">
    <source>
        <dbReference type="Pfam" id="PF14432"/>
    </source>
</evidence>
<dbReference type="Gene3D" id="1.25.40.10">
    <property type="entry name" value="Tetratricopeptide repeat domain"/>
    <property type="match status" value="3"/>
</dbReference>
<dbReference type="InterPro" id="IPR032867">
    <property type="entry name" value="DYW_dom"/>
</dbReference>
<dbReference type="InterPro" id="IPR002885">
    <property type="entry name" value="PPR_rpt"/>
</dbReference>
<organism evidence="5 6">
    <name type="scientific">Dillenia turbinata</name>
    <dbReference type="NCBI Taxonomy" id="194707"/>
    <lineage>
        <taxon>Eukaryota</taxon>
        <taxon>Viridiplantae</taxon>
        <taxon>Streptophyta</taxon>
        <taxon>Embryophyta</taxon>
        <taxon>Tracheophyta</taxon>
        <taxon>Spermatophyta</taxon>
        <taxon>Magnoliopsida</taxon>
        <taxon>eudicotyledons</taxon>
        <taxon>Gunneridae</taxon>
        <taxon>Pentapetalae</taxon>
        <taxon>Dilleniales</taxon>
        <taxon>Dilleniaceae</taxon>
        <taxon>Dillenia</taxon>
    </lineage>
</organism>
<dbReference type="Pfam" id="PF14432">
    <property type="entry name" value="DYW_deaminase"/>
    <property type="match status" value="1"/>
</dbReference>
<reference evidence="5 6" key="1">
    <citation type="submission" date="2023-12" db="EMBL/GenBank/DDBJ databases">
        <title>A high-quality genome assembly for Dillenia turbinata (Dilleniales).</title>
        <authorList>
            <person name="Chanderbali A."/>
        </authorList>
    </citation>
    <scope>NUCLEOTIDE SEQUENCE [LARGE SCALE GENOMIC DNA]</scope>
    <source>
        <strain evidence="5">LSX21</strain>
        <tissue evidence="5">Leaf</tissue>
    </source>
</reference>
<evidence type="ECO:0000313" key="6">
    <source>
        <dbReference type="Proteomes" id="UP001370490"/>
    </source>
</evidence>
<evidence type="ECO:0000256" key="3">
    <source>
        <dbReference type="PROSITE-ProRule" id="PRU00708"/>
    </source>
</evidence>
<dbReference type="InterPro" id="IPR046848">
    <property type="entry name" value="E_motif"/>
</dbReference>
<dbReference type="PANTHER" id="PTHR47926:SF461">
    <property type="entry name" value="PENTATRICOPEPTIDE REPEAT SUPERFAMILY PROTEIN"/>
    <property type="match status" value="1"/>
</dbReference>
<comment type="similarity">
    <text evidence="1">Belongs to the PPR family. PCMP-H subfamily.</text>
</comment>
<protein>
    <submittedName>
        <fullName evidence="5">Pentatricopeptide repeat</fullName>
    </submittedName>
</protein>
<gene>
    <name evidence="5" type="ORF">RJ641_013831</name>
</gene>
<dbReference type="Pfam" id="PF20431">
    <property type="entry name" value="E_motif"/>
    <property type="match status" value="1"/>
</dbReference>
<dbReference type="Pfam" id="PF13041">
    <property type="entry name" value="PPR_2"/>
    <property type="match status" value="2"/>
</dbReference>
<dbReference type="AlphaFoldDB" id="A0AAN8WHU0"/>
<dbReference type="GO" id="GO:0008270">
    <property type="term" value="F:zinc ion binding"/>
    <property type="evidence" value="ECO:0007669"/>
    <property type="project" value="InterPro"/>
</dbReference>
<proteinExistence type="inferred from homology"/>
<dbReference type="PROSITE" id="PS51375">
    <property type="entry name" value="PPR"/>
    <property type="match status" value="2"/>
</dbReference>
<keyword evidence="2" id="KW-0677">Repeat</keyword>
<dbReference type="FunFam" id="1.25.40.10:FF:000690">
    <property type="entry name" value="Pentatricopeptide repeat-containing protein"/>
    <property type="match status" value="1"/>
</dbReference>
<dbReference type="PANTHER" id="PTHR47926">
    <property type="entry name" value="PENTATRICOPEPTIDE REPEAT-CONTAINING PROTEIN"/>
    <property type="match status" value="1"/>
</dbReference>
<name>A0AAN8WHU0_9MAGN</name>
<evidence type="ECO:0000256" key="2">
    <source>
        <dbReference type="ARBA" id="ARBA00022737"/>
    </source>
</evidence>
<dbReference type="Proteomes" id="UP001370490">
    <property type="component" value="Unassembled WGS sequence"/>
</dbReference>
<dbReference type="NCBIfam" id="TIGR00756">
    <property type="entry name" value="PPR"/>
    <property type="match status" value="2"/>
</dbReference>
<keyword evidence="6" id="KW-1185">Reference proteome</keyword>
<evidence type="ECO:0000313" key="5">
    <source>
        <dbReference type="EMBL" id="KAK6946287.1"/>
    </source>
</evidence>
<dbReference type="InterPro" id="IPR046960">
    <property type="entry name" value="PPR_At4g14850-like_plant"/>
</dbReference>
<feature type="repeat" description="PPR" evidence="3">
    <location>
        <begin position="268"/>
        <end position="302"/>
    </location>
</feature>
<dbReference type="EMBL" id="JBAMMX010000002">
    <property type="protein sequence ID" value="KAK6946287.1"/>
    <property type="molecule type" value="Genomic_DNA"/>
</dbReference>
<dbReference type="InterPro" id="IPR011990">
    <property type="entry name" value="TPR-like_helical_dom_sf"/>
</dbReference>
<dbReference type="FunFam" id="1.25.40.10:FF:000344">
    <property type="entry name" value="Pentatricopeptide repeat-containing protein"/>
    <property type="match status" value="1"/>
</dbReference>
<dbReference type="GO" id="GO:0009451">
    <property type="term" value="P:RNA modification"/>
    <property type="evidence" value="ECO:0007669"/>
    <property type="project" value="InterPro"/>
</dbReference>
<evidence type="ECO:0000256" key="1">
    <source>
        <dbReference type="ARBA" id="ARBA00006643"/>
    </source>
</evidence>
<dbReference type="Pfam" id="PF01535">
    <property type="entry name" value="PPR"/>
    <property type="match status" value="2"/>
</dbReference>
<feature type="domain" description="DYW" evidence="4">
    <location>
        <begin position="486"/>
        <end position="577"/>
    </location>
</feature>